<keyword evidence="2" id="KW-1133">Transmembrane helix</keyword>
<dbReference type="InterPro" id="IPR003675">
    <property type="entry name" value="Rce1/LyrA-like_dom"/>
</dbReference>
<reference evidence="4 5" key="1">
    <citation type="submission" date="2019-02" db="EMBL/GenBank/DDBJ databases">
        <title>Genomic Encyclopedia of Type Strains, Phase IV (KMG-IV): sequencing the most valuable type-strain genomes for metagenomic binning, comparative biology and taxonomic classification.</title>
        <authorList>
            <person name="Goeker M."/>
        </authorList>
    </citation>
    <scope>NUCLEOTIDE SEQUENCE [LARGE SCALE GENOMIC DNA]</scope>
    <source>
        <strain evidence="4 5">DSM 45622</strain>
    </source>
</reference>
<dbReference type="Pfam" id="PF02517">
    <property type="entry name" value="Rce1-like"/>
    <property type="match status" value="1"/>
</dbReference>
<gene>
    <name evidence="4" type="ORF">EV189_3546</name>
</gene>
<evidence type="ECO:0000256" key="1">
    <source>
        <dbReference type="SAM" id="MobiDB-lite"/>
    </source>
</evidence>
<keyword evidence="2" id="KW-0812">Transmembrane</keyword>
<dbReference type="RefSeq" id="WP_130494276.1">
    <property type="nucleotide sequence ID" value="NZ_SGXD01000005.1"/>
</dbReference>
<accession>A0A4Q7NAY1</accession>
<proteinExistence type="predicted"/>
<feature type="transmembrane region" description="Helical" evidence="2">
    <location>
        <begin position="95"/>
        <end position="117"/>
    </location>
</feature>
<evidence type="ECO:0000313" key="5">
    <source>
        <dbReference type="Proteomes" id="UP000293638"/>
    </source>
</evidence>
<dbReference type="GO" id="GO:0080120">
    <property type="term" value="P:CAAX-box protein maturation"/>
    <property type="evidence" value="ECO:0007669"/>
    <property type="project" value="UniProtKB-ARBA"/>
</dbReference>
<dbReference type="OrthoDB" id="4084454at2"/>
<dbReference type="GO" id="GO:0004175">
    <property type="term" value="F:endopeptidase activity"/>
    <property type="evidence" value="ECO:0007669"/>
    <property type="project" value="UniProtKB-ARBA"/>
</dbReference>
<keyword evidence="5" id="KW-1185">Reference proteome</keyword>
<feature type="transmembrane region" description="Helical" evidence="2">
    <location>
        <begin position="44"/>
        <end position="68"/>
    </location>
</feature>
<feature type="compositionally biased region" description="Polar residues" evidence="1">
    <location>
        <begin position="277"/>
        <end position="289"/>
    </location>
</feature>
<feature type="transmembrane region" description="Helical" evidence="2">
    <location>
        <begin position="172"/>
        <end position="195"/>
    </location>
</feature>
<dbReference type="AlphaFoldDB" id="A0A4Q7NAY1"/>
<protein>
    <recommendedName>
        <fullName evidence="3">CAAX prenyl protease 2/Lysostaphin resistance protein A-like domain-containing protein</fullName>
    </recommendedName>
</protein>
<evidence type="ECO:0000259" key="3">
    <source>
        <dbReference type="Pfam" id="PF02517"/>
    </source>
</evidence>
<feature type="compositionally biased region" description="Low complexity" evidence="1">
    <location>
        <begin position="257"/>
        <end position="276"/>
    </location>
</feature>
<evidence type="ECO:0000313" key="4">
    <source>
        <dbReference type="EMBL" id="RZS80066.1"/>
    </source>
</evidence>
<evidence type="ECO:0000256" key="2">
    <source>
        <dbReference type="SAM" id="Phobius"/>
    </source>
</evidence>
<dbReference type="EMBL" id="SGXD01000005">
    <property type="protein sequence ID" value="RZS80066.1"/>
    <property type="molecule type" value="Genomic_DNA"/>
</dbReference>
<name>A0A4Q7NAY1_9ACTN</name>
<keyword evidence="2" id="KW-0472">Membrane</keyword>
<comment type="caution">
    <text evidence="4">The sequence shown here is derived from an EMBL/GenBank/DDBJ whole genome shotgun (WGS) entry which is preliminary data.</text>
</comment>
<dbReference type="Proteomes" id="UP000293638">
    <property type="component" value="Unassembled WGS sequence"/>
</dbReference>
<organism evidence="4 5">
    <name type="scientific">Motilibacter rhizosphaerae</name>
    <dbReference type="NCBI Taxonomy" id="598652"/>
    <lineage>
        <taxon>Bacteria</taxon>
        <taxon>Bacillati</taxon>
        <taxon>Actinomycetota</taxon>
        <taxon>Actinomycetes</taxon>
        <taxon>Motilibacterales</taxon>
        <taxon>Motilibacteraceae</taxon>
        <taxon>Motilibacter</taxon>
    </lineage>
</organism>
<feature type="transmembrane region" description="Helical" evidence="2">
    <location>
        <begin position="129"/>
        <end position="151"/>
    </location>
</feature>
<feature type="transmembrane region" description="Helical" evidence="2">
    <location>
        <begin position="215"/>
        <end position="240"/>
    </location>
</feature>
<feature type="region of interest" description="Disordered" evidence="1">
    <location>
        <begin position="250"/>
        <end position="289"/>
    </location>
</feature>
<feature type="domain" description="CAAX prenyl protease 2/Lysostaphin resistance protein A-like" evidence="3">
    <location>
        <begin position="123"/>
        <end position="213"/>
    </location>
</feature>
<sequence>MTAPSRRTAYAVLGLLYLVGWGPGLVSALLVAAHARERGTIGPAAAALGAVQLLATGAAVLALVGCLARLSGLGLAELGLAPAPRGRRVRDLDCALAYLTALLLGGVLMGLAGSSGYPYGGAWYALPTLVSSALAGPTEELALLALPALLLRRAGEPPWRAGLVLVLVRLSFHVYYGLPVLGLLPWAVTAFVLVWRTGRVLPLVVAHSAWDLLSLGAHWSLLVRAVFELLVLAVLVLALGRGTLRLVRRRRPQAEDTTTSTAPSSPAATSGSSASTMQNRWPSRSRSTV</sequence>